<feature type="non-terminal residue" evidence="1">
    <location>
        <position position="92"/>
    </location>
</feature>
<organism evidence="1 2">
    <name type="scientific">Choiromyces venosus 120613-1</name>
    <dbReference type="NCBI Taxonomy" id="1336337"/>
    <lineage>
        <taxon>Eukaryota</taxon>
        <taxon>Fungi</taxon>
        <taxon>Dikarya</taxon>
        <taxon>Ascomycota</taxon>
        <taxon>Pezizomycotina</taxon>
        <taxon>Pezizomycetes</taxon>
        <taxon>Pezizales</taxon>
        <taxon>Tuberaceae</taxon>
        <taxon>Choiromyces</taxon>
    </lineage>
</organism>
<dbReference type="AlphaFoldDB" id="A0A3N4J0T1"/>
<dbReference type="SUPFAM" id="SSF48403">
    <property type="entry name" value="Ankyrin repeat"/>
    <property type="match status" value="1"/>
</dbReference>
<dbReference type="InterPro" id="IPR036770">
    <property type="entry name" value="Ankyrin_rpt-contain_sf"/>
</dbReference>
<gene>
    <name evidence="1" type="ORF">L873DRAFT_1615181</name>
</gene>
<reference evidence="1 2" key="1">
    <citation type="journal article" date="2018" name="Nat. Ecol. Evol.">
        <title>Pezizomycetes genomes reveal the molecular basis of ectomycorrhizal truffle lifestyle.</title>
        <authorList>
            <person name="Murat C."/>
            <person name="Payen T."/>
            <person name="Noel B."/>
            <person name="Kuo A."/>
            <person name="Morin E."/>
            <person name="Chen J."/>
            <person name="Kohler A."/>
            <person name="Krizsan K."/>
            <person name="Balestrini R."/>
            <person name="Da Silva C."/>
            <person name="Montanini B."/>
            <person name="Hainaut M."/>
            <person name="Levati E."/>
            <person name="Barry K.W."/>
            <person name="Belfiori B."/>
            <person name="Cichocki N."/>
            <person name="Clum A."/>
            <person name="Dockter R.B."/>
            <person name="Fauchery L."/>
            <person name="Guy J."/>
            <person name="Iotti M."/>
            <person name="Le Tacon F."/>
            <person name="Lindquist E.A."/>
            <person name="Lipzen A."/>
            <person name="Malagnac F."/>
            <person name="Mello A."/>
            <person name="Molinier V."/>
            <person name="Miyauchi S."/>
            <person name="Poulain J."/>
            <person name="Riccioni C."/>
            <person name="Rubini A."/>
            <person name="Sitrit Y."/>
            <person name="Splivallo R."/>
            <person name="Traeger S."/>
            <person name="Wang M."/>
            <person name="Zifcakova L."/>
            <person name="Wipf D."/>
            <person name="Zambonelli A."/>
            <person name="Paolocci F."/>
            <person name="Nowrousian M."/>
            <person name="Ottonello S."/>
            <person name="Baldrian P."/>
            <person name="Spatafora J.W."/>
            <person name="Henrissat B."/>
            <person name="Nagy L.G."/>
            <person name="Aury J.M."/>
            <person name="Wincker P."/>
            <person name="Grigoriev I.V."/>
            <person name="Bonfante P."/>
            <person name="Martin F.M."/>
        </authorList>
    </citation>
    <scope>NUCLEOTIDE SEQUENCE [LARGE SCALE GENOMIC DNA]</scope>
    <source>
        <strain evidence="1 2">120613-1</strain>
    </source>
</reference>
<keyword evidence="2" id="KW-1185">Reference proteome</keyword>
<protein>
    <submittedName>
        <fullName evidence="1">Uncharacterized protein</fullName>
    </submittedName>
</protein>
<sequence length="92" mass="10273">FVTSLMELKSTDINRQDFFGSTPLARSVRCGDNSIFTLLLRDPNIRADISDDSGDTPLFAADELGNEMMVERLLTMPQVSPDPKNLWGRTPL</sequence>
<dbReference type="EMBL" id="ML120489">
    <property type="protein sequence ID" value="RPA91735.1"/>
    <property type="molecule type" value="Genomic_DNA"/>
</dbReference>
<evidence type="ECO:0000313" key="1">
    <source>
        <dbReference type="EMBL" id="RPA91735.1"/>
    </source>
</evidence>
<dbReference type="OrthoDB" id="1847170at2759"/>
<name>A0A3N4J0T1_9PEZI</name>
<evidence type="ECO:0000313" key="2">
    <source>
        <dbReference type="Proteomes" id="UP000276215"/>
    </source>
</evidence>
<feature type="non-terminal residue" evidence="1">
    <location>
        <position position="1"/>
    </location>
</feature>
<proteinExistence type="predicted"/>
<dbReference type="Proteomes" id="UP000276215">
    <property type="component" value="Unassembled WGS sequence"/>
</dbReference>
<dbReference type="InterPro" id="IPR002110">
    <property type="entry name" value="Ankyrin_rpt"/>
</dbReference>
<dbReference type="Pfam" id="PF12796">
    <property type="entry name" value="Ank_2"/>
    <property type="match status" value="1"/>
</dbReference>
<accession>A0A3N4J0T1</accession>
<dbReference type="Gene3D" id="1.25.40.20">
    <property type="entry name" value="Ankyrin repeat-containing domain"/>
    <property type="match status" value="1"/>
</dbReference>